<proteinExistence type="predicted"/>
<dbReference type="PANTHER" id="PTHR42872">
    <property type="entry name" value="PROTEIN-GLUTAMATE METHYLESTERASE/PROTEIN-GLUTAMINE GLUTAMINASE"/>
    <property type="match status" value="1"/>
</dbReference>
<comment type="catalytic activity">
    <reaction evidence="3">
        <text>[protein]-L-glutamate 5-O-methyl ester + H2O = L-glutamyl-[protein] + methanol + H(+)</text>
        <dbReference type="Rhea" id="RHEA:23236"/>
        <dbReference type="Rhea" id="RHEA-COMP:10208"/>
        <dbReference type="Rhea" id="RHEA-COMP:10311"/>
        <dbReference type="ChEBI" id="CHEBI:15377"/>
        <dbReference type="ChEBI" id="CHEBI:15378"/>
        <dbReference type="ChEBI" id="CHEBI:17790"/>
        <dbReference type="ChEBI" id="CHEBI:29973"/>
        <dbReference type="ChEBI" id="CHEBI:82795"/>
        <dbReference type="EC" id="3.1.1.61"/>
    </reaction>
</comment>
<dbReference type="SUPFAM" id="SSF52738">
    <property type="entry name" value="Methylesterase CheB, C-terminal domain"/>
    <property type="match status" value="1"/>
</dbReference>
<dbReference type="OrthoDB" id="9793421at2"/>
<dbReference type="InterPro" id="IPR000673">
    <property type="entry name" value="Sig_transdc_resp-reg_Me-estase"/>
</dbReference>
<comment type="caution">
    <text evidence="6">The sequence shown here is derived from an EMBL/GenBank/DDBJ whole genome shotgun (WGS) entry which is preliminary data.</text>
</comment>
<reference evidence="6 7" key="1">
    <citation type="submission" date="2018-12" db="EMBL/GenBank/DDBJ databases">
        <title>Dyella dinghuensis sp. nov. DHOA06 and Dyella choica sp. nov. 4M-K27, isolated from forest soil.</title>
        <authorList>
            <person name="Qiu L.-H."/>
            <person name="Gao Z.-H."/>
        </authorList>
    </citation>
    <scope>NUCLEOTIDE SEQUENCE [LARGE SCALE GENOMIC DNA]</scope>
    <source>
        <strain evidence="6 7">DHOA06</strain>
    </source>
</reference>
<gene>
    <name evidence="6" type="ORF">EKH79_16180</name>
</gene>
<evidence type="ECO:0000256" key="2">
    <source>
        <dbReference type="ARBA" id="ARBA00039140"/>
    </source>
</evidence>
<dbReference type="Gene3D" id="3.40.50.180">
    <property type="entry name" value="Methylesterase CheB, C-terminal domain"/>
    <property type="match status" value="1"/>
</dbReference>
<dbReference type="EMBL" id="RYZR01000007">
    <property type="protein sequence ID" value="RUL62409.1"/>
    <property type="molecule type" value="Genomic_DNA"/>
</dbReference>
<dbReference type="Pfam" id="PF01339">
    <property type="entry name" value="CheB_methylest"/>
    <property type="match status" value="1"/>
</dbReference>
<dbReference type="Proteomes" id="UP000267077">
    <property type="component" value="Unassembled WGS sequence"/>
</dbReference>
<evidence type="ECO:0000313" key="7">
    <source>
        <dbReference type="Proteomes" id="UP000267077"/>
    </source>
</evidence>
<dbReference type="GO" id="GO:0006935">
    <property type="term" value="P:chemotaxis"/>
    <property type="evidence" value="ECO:0007669"/>
    <property type="project" value="InterPro"/>
</dbReference>
<dbReference type="InterPro" id="IPR035909">
    <property type="entry name" value="CheB_C"/>
</dbReference>
<dbReference type="AlphaFoldDB" id="A0A3S0PAS3"/>
<feature type="domain" description="CheB-type methylesterase" evidence="5">
    <location>
        <begin position="423"/>
        <end position="587"/>
    </location>
</feature>
<keyword evidence="7" id="KW-1185">Reference proteome</keyword>
<evidence type="ECO:0000259" key="5">
    <source>
        <dbReference type="PROSITE" id="PS50122"/>
    </source>
</evidence>
<evidence type="ECO:0000256" key="4">
    <source>
        <dbReference type="PROSITE-ProRule" id="PRU00050"/>
    </source>
</evidence>
<dbReference type="GO" id="GO:0008984">
    <property type="term" value="F:protein-glutamate methylesterase activity"/>
    <property type="evidence" value="ECO:0007669"/>
    <property type="project" value="UniProtKB-EC"/>
</dbReference>
<protein>
    <recommendedName>
        <fullName evidence="2">protein-glutamate methylesterase</fullName>
        <ecNumber evidence="2">3.1.1.61</ecNumber>
    </recommendedName>
</protein>
<accession>A0A3S0PAS3</accession>
<dbReference type="GO" id="GO:0005737">
    <property type="term" value="C:cytoplasm"/>
    <property type="evidence" value="ECO:0007669"/>
    <property type="project" value="InterPro"/>
</dbReference>
<dbReference type="EC" id="3.1.1.61" evidence="2"/>
<dbReference type="RefSeq" id="WP_126674854.1">
    <property type="nucleotide sequence ID" value="NZ_RYZR01000007.1"/>
</dbReference>
<name>A0A3S0PAS3_9GAMM</name>
<dbReference type="GO" id="GO:0000156">
    <property type="term" value="F:phosphorelay response regulator activity"/>
    <property type="evidence" value="ECO:0007669"/>
    <property type="project" value="InterPro"/>
</dbReference>
<sequence>MSEKVTAVALFFDDADLGSHLRNALSEYGARIAHEGPIGSFDEAALRNAGVDVLVVNLDEAVDDSTLDRIYGLVKSGETPVVFNDAQASRGLDGWDRARWARHLAAKTLNTDTIDPPRPDNAREVVAPPTPEEPVDVAPFEEHLVEDPIVGEPLVHDASAPDSETLAAELEALLASDEAVDAPEDEVASGQTFVSNDVLPDLHESDIGEHEATQPSTEEHAFSAFDDGFGSGLKFKEDDELPALHDGDFGESRFSALDAEDHAPLTLDENFASTLKFSGDDELPPLHDGNFGEHDAHLQSAASEPAPVEKTRFNIDYLSLADEEDVTPPEIVKATLAQQTHAPAAPEWGFVAEDDYAQPVKKDFGVEKVSAADYLAPDVEDQGGAPAIKAGLSLELVSNEEALAPQQNYEAPAAHETHLQELDTAFARLLVLGAARDSDASLRAFLSTLSNDIKLPILLTQHQANDSIEDLVQALASKSKLPVKVAAAGSRARAGEVLVVPRGQQVRVMRDGRVEISAATDTSEQSPSIDSSFTMAANVFGRDALAIVFAGKATDAVAGAQAIHDRGGQVWVESSAGDHYSDMVHGVLAERLASFSGSPQELAVRLVEDFR</sequence>
<keyword evidence="1" id="KW-0378">Hydrolase</keyword>
<comment type="caution">
    <text evidence="4">Lacks conserved residue(s) required for the propagation of feature annotation.</text>
</comment>
<organism evidence="6 7">
    <name type="scientific">Dyella dinghuensis</name>
    <dbReference type="NCBI Taxonomy" id="1920169"/>
    <lineage>
        <taxon>Bacteria</taxon>
        <taxon>Pseudomonadati</taxon>
        <taxon>Pseudomonadota</taxon>
        <taxon>Gammaproteobacteria</taxon>
        <taxon>Lysobacterales</taxon>
        <taxon>Rhodanobacteraceae</taxon>
        <taxon>Dyella</taxon>
    </lineage>
</organism>
<dbReference type="PANTHER" id="PTHR42872:SF6">
    <property type="entry name" value="PROTEIN-GLUTAMATE METHYLESTERASE_PROTEIN-GLUTAMINE GLUTAMINASE"/>
    <property type="match status" value="1"/>
</dbReference>
<evidence type="ECO:0000313" key="6">
    <source>
        <dbReference type="EMBL" id="RUL62409.1"/>
    </source>
</evidence>
<dbReference type="PROSITE" id="PS50122">
    <property type="entry name" value="CHEB"/>
    <property type="match status" value="1"/>
</dbReference>
<evidence type="ECO:0000256" key="3">
    <source>
        <dbReference type="ARBA" id="ARBA00048267"/>
    </source>
</evidence>
<evidence type="ECO:0000256" key="1">
    <source>
        <dbReference type="ARBA" id="ARBA00022801"/>
    </source>
</evidence>